<dbReference type="OrthoDB" id="3364872at2759"/>
<feature type="coiled-coil region" evidence="1">
    <location>
        <begin position="162"/>
        <end position="196"/>
    </location>
</feature>
<reference evidence="2 3" key="2">
    <citation type="submission" date="2018-11" db="EMBL/GenBank/DDBJ databases">
        <authorList>
            <consortium name="Pathogen Informatics"/>
        </authorList>
    </citation>
    <scope>NUCLEOTIDE SEQUENCE [LARGE SCALE GENOMIC DNA]</scope>
</reference>
<dbReference type="OMA" id="EQIVSMR"/>
<proteinExistence type="predicted"/>
<dbReference type="AlphaFoldDB" id="A0A158RAN8"/>
<reference evidence="4" key="1">
    <citation type="submission" date="2016-04" db="UniProtKB">
        <authorList>
            <consortium name="WormBaseParasite"/>
        </authorList>
    </citation>
    <scope>IDENTIFICATION</scope>
</reference>
<dbReference type="GO" id="GO:0005634">
    <property type="term" value="C:nucleus"/>
    <property type="evidence" value="ECO:0007669"/>
    <property type="project" value="TreeGrafter"/>
</dbReference>
<name>A0A158RAN8_THECL</name>
<keyword evidence="1" id="KW-0175">Coiled coil</keyword>
<keyword evidence="3" id="KW-1185">Reference proteome</keyword>
<dbReference type="Proteomes" id="UP000276776">
    <property type="component" value="Unassembled WGS sequence"/>
</dbReference>
<evidence type="ECO:0000313" key="3">
    <source>
        <dbReference type="Proteomes" id="UP000276776"/>
    </source>
</evidence>
<dbReference type="STRING" id="103827.A0A158RAN8"/>
<organism evidence="4">
    <name type="scientific">Thelazia callipaeda</name>
    <name type="common">Oriental eyeworm</name>
    <name type="synonym">Parasitic nematode</name>
    <dbReference type="NCBI Taxonomy" id="103827"/>
    <lineage>
        <taxon>Eukaryota</taxon>
        <taxon>Metazoa</taxon>
        <taxon>Ecdysozoa</taxon>
        <taxon>Nematoda</taxon>
        <taxon>Chromadorea</taxon>
        <taxon>Rhabditida</taxon>
        <taxon>Spirurina</taxon>
        <taxon>Spiruromorpha</taxon>
        <taxon>Thelazioidea</taxon>
        <taxon>Thelaziidae</taxon>
        <taxon>Thelazia</taxon>
    </lineage>
</organism>
<dbReference type="WBParaSite" id="TCLT_0000031601-mRNA-1">
    <property type="protein sequence ID" value="TCLT_0000031601-mRNA-1"/>
    <property type="gene ID" value="TCLT_0000031601"/>
</dbReference>
<dbReference type="InterPro" id="IPR037393">
    <property type="entry name" value="Bud22/SRFB1"/>
</dbReference>
<dbReference type="GO" id="GO:0030490">
    <property type="term" value="P:maturation of SSU-rRNA"/>
    <property type="evidence" value="ECO:0007669"/>
    <property type="project" value="TreeGrafter"/>
</dbReference>
<dbReference type="GO" id="GO:0030686">
    <property type="term" value="C:90S preribosome"/>
    <property type="evidence" value="ECO:0007669"/>
    <property type="project" value="TreeGrafter"/>
</dbReference>
<sequence>MSTLTAMKLNEQIVSMRKPVEKARVRLSRRLIRQMKLFQKSKIEKKIRKKDRLVEEINSCKRIRRDDISKFALVNCKPLRKLLEKIKLSVDERILYKLACEKPVVSSVEEFRMKYPNWQYEVPFMLQRLGLQYRAQREAKKIKKQLKQANKVIEPENSQEIKSIVRNEIQKAAKNKRSLKKNMNKLKKENKSTLTSSNEVEPVITLPQLALPASLITKGETVIKVLRLDGNEEEQPSSIITKYGNEVQEERSTVQVDDNISLLKSERIQESDFFVCQLSEKQSDVSKQTSSTKSKELVENVELTSEYQKLHPSWIAKKLEREAREKLIKLSKPKKIIFTDE</sequence>
<evidence type="ECO:0000313" key="4">
    <source>
        <dbReference type="WBParaSite" id="TCLT_0000031601-mRNA-1"/>
    </source>
</evidence>
<dbReference type="PANTHER" id="PTHR23325">
    <property type="entry name" value="SERUM RESPONSE FACTOR-BINDING"/>
    <property type="match status" value="1"/>
</dbReference>
<protein>
    <submittedName>
        <fullName evidence="4">Serum response factor-binding protein 1</fullName>
    </submittedName>
</protein>
<dbReference type="EMBL" id="UYYF01000020">
    <property type="protein sequence ID" value="VDM95242.1"/>
    <property type="molecule type" value="Genomic_DNA"/>
</dbReference>
<gene>
    <name evidence="2" type="ORF">TCLT_LOCUS317</name>
</gene>
<dbReference type="PANTHER" id="PTHR23325:SF1">
    <property type="entry name" value="SERUM RESPONSE FACTOR-BINDING PROTEIN 1"/>
    <property type="match status" value="1"/>
</dbReference>
<evidence type="ECO:0000256" key="1">
    <source>
        <dbReference type="SAM" id="Coils"/>
    </source>
</evidence>
<accession>A0A158RAN8</accession>
<evidence type="ECO:0000313" key="2">
    <source>
        <dbReference type="EMBL" id="VDM95242.1"/>
    </source>
</evidence>